<name>A0A6I6ULR1_9BACI</name>
<dbReference type="KEGG" id="bvq:FHE72_23475"/>
<dbReference type="Proteomes" id="UP000465062">
    <property type="component" value="Plasmid p6"/>
</dbReference>
<feature type="transmembrane region" description="Helical" evidence="1">
    <location>
        <begin position="117"/>
        <end position="137"/>
    </location>
</feature>
<gene>
    <name evidence="2" type="ORF">FHE72_23475</name>
</gene>
<keyword evidence="1" id="KW-1133">Transmembrane helix</keyword>
<organism evidence="2 3">
    <name type="scientific">Rossellomorea vietnamensis</name>
    <dbReference type="NCBI Taxonomy" id="218284"/>
    <lineage>
        <taxon>Bacteria</taxon>
        <taxon>Bacillati</taxon>
        <taxon>Bacillota</taxon>
        <taxon>Bacilli</taxon>
        <taxon>Bacillales</taxon>
        <taxon>Bacillaceae</taxon>
        <taxon>Rossellomorea</taxon>
    </lineage>
</organism>
<dbReference type="EMBL" id="CP047395">
    <property type="protein sequence ID" value="QHE63955.1"/>
    <property type="molecule type" value="Genomic_DNA"/>
</dbReference>
<reference evidence="2 3" key="1">
    <citation type="submission" date="2019-06" db="EMBL/GenBank/DDBJ databases">
        <title>An operon consisting of a P-type ATPase gene and a transcriptional regular gene given the different cadmium resistance in Bacillus vietamensis 151-6 and Bacillus marisflavi 151-25.</title>
        <authorList>
            <person name="Yu X."/>
        </authorList>
    </citation>
    <scope>NUCLEOTIDE SEQUENCE [LARGE SCALE GENOMIC DNA]</scope>
    <source>
        <strain evidence="2 3">151-6</strain>
        <plasmid evidence="2 3">p6</plasmid>
    </source>
</reference>
<geneLocation type="plasmid" evidence="2 3">
    <name>p6</name>
</geneLocation>
<dbReference type="RefSeq" id="WP_159363378.1">
    <property type="nucleotide sequence ID" value="NZ_CP047395.1"/>
</dbReference>
<accession>A0A6I6ULR1</accession>
<keyword evidence="1" id="KW-0472">Membrane</keyword>
<protein>
    <submittedName>
        <fullName evidence="2">Uncharacterized protein</fullName>
    </submittedName>
</protein>
<sequence length="144" mass="16797">MQSTEEAHDMRDHDVRELKDVMKDVQKTLHGVDKTVAIHSKEFESIKTIKETVVTNRESTKSAHHRIDEVERDMRKGFEEIQAQQKEQFDDFKKLVEASNASHDKNFEKMRTFGWKVFFLFAAPFAAGVVGFFWFVFNKGIGLK</sequence>
<keyword evidence="2" id="KW-0614">Plasmid</keyword>
<proteinExistence type="predicted"/>
<evidence type="ECO:0000313" key="3">
    <source>
        <dbReference type="Proteomes" id="UP000465062"/>
    </source>
</evidence>
<dbReference type="AlphaFoldDB" id="A0A6I6ULR1"/>
<evidence type="ECO:0000313" key="2">
    <source>
        <dbReference type="EMBL" id="QHE63955.1"/>
    </source>
</evidence>
<keyword evidence="1" id="KW-0812">Transmembrane</keyword>
<evidence type="ECO:0000256" key="1">
    <source>
        <dbReference type="SAM" id="Phobius"/>
    </source>
</evidence>